<feature type="transmembrane region" description="Helical" evidence="1">
    <location>
        <begin position="141"/>
        <end position="166"/>
    </location>
</feature>
<gene>
    <name evidence="2" type="ORF">GC106_58100</name>
</gene>
<feature type="transmembrane region" description="Helical" evidence="1">
    <location>
        <begin position="43"/>
        <end position="67"/>
    </location>
</feature>
<keyword evidence="3" id="KW-1185">Reference proteome</keyword>
<evidence type="ECO:0008006" key="4">
    <source>
        <dbReference type="Google" id="ProtNLM"/>
    </source>
</evidence>
<proteinExistence type="predicted"/>
<accession>A0ABX2FCF9</accession>
<reference evidence="2 3" key="1">
    <citation type="submission" date="2020-01" db="EMBL/GenBank/DDBJ databases">
        <title>Kibdelosporangium persica a novel Actinomycetes from a hot desert in Iran.</title>
        <authorList>
            <person name="Safaei N."/>
            <person name="Zaburannyi N."/>
            <person name="Mueller R."/>
            <person name="Wink J."/>
        </authorList>
    </citation>
    <scope>NUCLEOTIDE SEQUENCE [LARGE SCALE GENOMIC DNA]</scope>
    <source>
        <strain evidence="2 3">4NS15</strain>
    </source>
</reference>
<evidence type="ECO:0000313" key="2">
    <source>
        <dbReference type="EMBL" id="NRN68567.1"/>
    </source>
</evidence>
<dbReference type="Proteomes" id="UP000763557">
    <property type="component" value="Unassembled WGS sequence"/>
</dbReference>
<sequence>MVDTGLLVAGGFLPDRGKAARPRAVPRYSAGVAVGRAARVRQIAAIALVSIGATVTLLAVVLVIGAYREDAGLNSRAVRTTAEVLSVSFDRTLVRYQTPDGADHIPPDGVGYPAGLQKGQLVEVEYDAAKPDLVKVAGRGAYLSLMPAGTLILFLWLVIGPILWWMKRYGPLFRPSPSPATS</sequence>
<comment type="caution">
    <text evidence="2">The sequence shown here is derived from an EMBL/GenBank/DDBJ whole genome shotgun (WGS) entry which is preliminary data.</text>
</comment>
<evidence type="ECO:0000256" key="1">
    <source>
        <dbReference type="SAM" id="Phobius"/>
    </source>
</evidence>
<keyword evidence="1" id="KW-0812">Transmembrane</keyword>
<dbReference type="EMBL" id="JAAATY010000021">
    <property type="protein sequence ID" value="NRN68567.1"/>
    <property type="molecule type" value="Genomic_DNA"/>
</dbReference>
<keyword evidence="1" id="KW-0472">Membrane</keyword>
<keyword evidence="1" id="KW-1133">Transmembrane helix</keyword>
<organism evidence="2 3">
    <name type="scientific">Kibdelosporangium persicum</name>
    <dbReference type="NCBI Taxonomy" id="2698649"/>
    <lineage>
        <taxon>Bacteria</taxon>
        <taxon>Bacillati</taxon>
        <taxon>Actinomycetota</taxon>
        <taxon>Actinomycetes</taxon>
        <taxon>Pseudonocardiales</taxon>
        <taxon>Pseudonocardiaceae</taxon>
        <taxon>Kibdelosporangium</taxon>
    </lineage>
</organism>
<name>A0ABX2FCF9_9PSEU</name>
<protein>
    <recommendedName>
        <fullName evidence="4">DUF3592 domain-containing protein</fullName>
    </recommendedName>
</protein>
<evidence type="ECO:0000313" key="3">
    <source>
        <dbReference type="Proteomes" id="UP000763557"/>
    </source>
</evidence>